<keyword evidence="3" id="KW-1185">Reference proteome</keyword>
<evidence type="ECO:0000313" key="3">
    <source>
        <dbReference type="Proteomes" id="UP001164390"/>
    </source>
</evidence>
<dbReference type="Proteomes" id="UP001164390">
    <property type="component" value="Chromosome"/>
</dbReference>
<accession>A0AA46YMD5</accession>
<protein>
    <recommendedName>
        <fullName evidence="4">Serine/threonine protein kinase</fullName>
    </recommendedName>
</protein>
<evidence type="ECO:0000313" key="2">
    <source>
        <dbReference type="EMBL" id="UYM07632.1"/>
    </source>
</evidence>
<proteinExistence type="predicted"/>
<organism evidence="2 3">
    <name type="scientific">Solicola gregarius</name>
    <dbReference type="NCBI Taxonomy" id="2908642"/>
    <lineage>
        <taxon>Bacteria</taxon>
        <taxon>Bacillati</taxon>
        <taxon>Actinomycetota</taxon>
        <taxon>Actinomycetes</taxon>
        <taxon>Propionibacteriales</taxon>
        <taxon>Nocardioidaceae</taxon>
        <taxon>Solicola</taxon>
    </lineage>
</organism>
<dbReference type="AlphaFoldDB" id="A0AA46YMD5"/>
<dbReference type="RefSeq" id="WP_271636608.1">
    <property type="nucleotide sequence ID" value="NZ_CP094970.1"/>
</dbReference>
<dbReference type="KEGG" id="sgrg:L0C25_11335"/>
<gene>
    <name evidence="2" type="ORF">L0C25_11335</name>
</gene>
<evidence type="ECO:0008006" key="4">
    <source>
        <dbReference type="Google" id="ProtNLM"/>
    </source>
</evidence>
<sequence>MSSVTVEDVTLTRSPGCDETTRRRGVRDLEPGQSLTFGRGSPDTSVDLTLQSAEVSRRAGTIRAVADYWLLTNASAVTYVVENLEGAGEHVKIPPGRADAPVPFELSRLLIPVDAGTYDLHVYAPQHAYLAGDPTVAGDTTVRPFVLDETSKYFRVLVALCEPRLRDPSSVAIPSSDDVARRLAPTGERMSRSAVDYHINYLAETKLRIRSATDGDRAESKRASLVALALRFNLVTEEHLGVLGPRSGADA</sequence>
<name>A0AA46YMD5_9ACTN</name>
<dbReference type="EMBL" id="CP094970">
    <property type="protein sequence ID" value="UYM07632.1"/>
    <property type="molecule type" value="Genomic_DNA"/>
</dbReference>
<feature type="region of interest" description="Disordered" evidence="1">
    <location>
        <begin position="1"/>
        <end position="23"/>
    </location>
</feature>
<reference evidence="2" key="1">
    <citation type="submission" date="2022-01" db="EMBL/GenBank/DDBJ databases">
        <title>Nocardioidaceae gen. sp. A5X3R13.</title>
        <authorList>
            <person name="Lopez Marin M.A."/>
            <person name="Uhlik O."/>
        </authorList>
    </citation>
    <scope>NUCLEOTIDE SEQUENCE</scope>
    <source>
        <strain evidence="2">A5X3R13</strain>
    </source>
</reference>
<evidence type="ECO:0000256" key="1">
    <source>
        <dbReference type="SAM" id="MobiDB-lite"/>
    </source>
</evidence>